<protein>
    <submittedName>
        <fullName evidence="2">Uncharacterized protein</fullName>
    </submittedName>
</protein>
<comment type="caution">
    <text evidence="2">The sequence shown here is derived from an EMBL/GenBank/DDBJ whole genome shotgun (WGS) entry which is preliminary data.</text>
</comment>
<proteinExistence type="predicted"/>
<accession>A0A6A5HN61</accession>
<dbReference type="RefSeq" id="XP_003111197.2">
    <property type="nucleotide sequence ID" value="XM_003111149.2"/>
</dbReference>
<evidence type="ECO:0000256" key="1">
    <source>
        <dbReference type="SAM" id="MobiDB-lite"/>
    </source>
</evidence>
<sequence length="289" mass="33738">MKMMTEDTTRKWTFGQTDGDKEEEKKKYVAFWMTENGRQKSVWVEKDRLFVLGMKLYPEVVDVTEMSESTSQVFQQLLTGSRRYSTRISMNEADEMCHVATELKLVNLLKIMEKDLIGQTSISMKQAVDSLKIAVKYEMKDAIPKLVDEIVFDFWKTETLRYCKNGKIVVMLLKRKFELEADQPPAVPEWPPDPAASNPLFEEHPYLETQTQNQQVALPRVQQNSQIHKVILNSAKEKIRILLNRPITSFKNGIAWVASQNLRRQRQPARGNQNGENREFQNFPRFQNF</sequence>
<dbReference type="GeneID" id="9801706"/>
<organism evidence="2 3">
    <name type="scientific">Caenorhabditis remanei</name>
    <name type="common">Caenorhabditis vulgaris</name>
    <dbReference type="NCBI Taxonomy" id="31234"/>
    <lineage>
        <taxon>Eukaryota</taxon>
        <taxon>Metazoa</taxon>
        <taxon>Ecdysozoa</taxon>
        <taxon>Nematoda</taxon>
        <taxon>Chromadorea</taxon>
        <taxon>Rhabditida</taxon>
        <taxon>Rhabditina</taxon>
        <taxon>Rhabditomorpha</taxon>
        <taxon>Rhabditoidea</taxon>
        <taxon>Rhabditidae</taxon>
        <taxon>Peloderinae</taxon>
        <taxon>Caenorhabditis</taxon>
    </lineage>
</organism>
<gene>
    <name evidence="2" type="ORF">GCK72_001165</name>
</gene>
<dbReference type="AlphaFoldDB" id="A0A6A5HN61"/>
<dbReference type="Proteomes" id="UP000483820">
    <property type="component" value="Chromosome I"/>
</dbReference>
<reference evidence="2 3" key="1">
    <citation type="submission" date="2019-12" db="EMBL/GenBank/DDBJ databases">
        <title>Chromosome-level assembly of the Caenorhabditis remanei genome.</title>
        <authorList>
            <person name="Teterina A.A."/>
            <person name="Willis J.H."/>
            <person name="Phillips P.C."/>
        </authorList>
    </citation>
    <scope>NUCLEOTIDE SEQUENCE [LARGE SCALE GENOMIC DNA]</scope>
    <source>
        <strain evidence="2 3">PX506</strain>
        <tissue evidence="2">Whole organism</tissue>
    </source>
</reference>
<feature type="region of interest" description="Disordered" evidence="1">
    <location>
        <begin position="262"/>
        <end position="289"/>
    </location>
</feature>
<dbReference type="KEGG" id="crq:GCK72_001165"/>
<evidence type="ECO:0000313" key="2">
    <source>
        <dbReference type="EMBL" id="KAF1769348.1"/>
    </source>
</evidence>
<name>A0A6A5HN61_CAERE</name>
<evidence type="ECO:0000313" key="3">
    <source>
        <dbReference type="Proteomes" id="UP000483820"/>
    </source>
</evidence>
<dbReference type="EMBL" id="WUAV01000001">
    <property type="protein sequence ID" value="KAF1769348.1"/>
    <property type="molecule type" value="Genomic_DNA"/>
</dbReference>
<dbReference type="CTD" id="9801706"/>